<protein>
    <recommendedName>
        <fullName evidence="3">Phage protein</fullName>
    </recommendedName>
</protein>
<proteinExistence type="predicted"/>
<dbReference type="EMBL" id="CP041677">
    <property type="protein sequence ID" value="QDR73629.1"/>
    <property type="molecule type" value="Genomic_DNA"/>
</dbReference>
<evidence type="ECO:0008006" key="3">
    <source>
        <dbReference type="Google" id="ProtNLM"/>
    </source>
</evidence>
<dbReference type="AlphaFoldDB" id="A0A517D8F7"/>
<evidence type="ECO:0000313" key="2">
    <source>
        <dbReference type="Proteomes" id="UP000316394"/>
    </source>
</evidence>
<geneLocation type="plasmid" evidence="1 2">
    <name>unnamed</name>
</geneLocation>
<keyword evidence="1" id="KW-0614">Plasmid</keyword>
<evidence type="ECO:0000313" key="1">
    <source>
        <dbReference type="EMBL" id="QDR73629.1"/>
    </source>
</evidence>
<sequence length="123" mass="14251">MQTMTVNYKNISNDNSVIEIEFDDKTITWVATAKFVDNYEQPNTKGPEIDGKQTEVKWDKKLRTVQFEPLIDLFISTYTEGTASQQGFDLLKEKYPAEMFLIMQVIKNSNDILQQMEAESLKD</sequence>
<accession>A0A517D8F7</accession>
<organism evidence="1 2">
    <name type="scientific">Limosilactobacillus reuteri</name>
    <name type="common">Lactobacillus reuteri</name>
    <dbReference type="NCBI Taxonomy" id="1598"/>
    <lineage>
        <taxon>Bacteria</taxon>
        <taxon>Bacillati</taxon>
        <taxon>Bacillota</taxon>
        <taxon>Bacilli</taxon>
        <taxon>Lactobacillales</taxon>
        <taxon>Lactobacillaceae</taxon>
        <taxon>Limosilactobacillus</taxon>
    </lineage>
</organism>
<dbReference type="RefSeq" id="WP_144227978.1">
    <property type="nucleotide sequence ID" value="NZ_CP041677.1"/>
</dbReference>
<name>A0A517D8F7_LIMRT</name>
<reference evidence="1 2" key="1">
    <citation type="submission" date="2019-07" db="EMBL/GenBank/DDBJ databases">
        <title>Gastrointestinal microbiota of Peromyscus leucopus, the white-footed mouse.</title>
        <authorList>
            <person name="Milovic A."/>
            <person name="Bassam K."/>
            <person name="Barbour A.G."/>
        </authorList>
    </citation>
    <scope>NUCLEOTIDE SEQUENCE [LARGE SCALE GENOMIC DNA]</scope>
    <source>
        <strain evidence="1 2">LL7</strain>
        <plasmid evidence="1 2">unnamed</plasmid>
    </source>
</reference>
<gene>
    <name evidence="1" type="ORF">FOD75_11065</name>
</gene>
<dbReference type="Proteomes" id="UP000316394">
    <property type="component" value="Plasmid unnamed"/>
</dbReference>